<dbReference type="InterPro" id="IPR050111">
    <property type="entry name" value="C-type_lectin/snaclec_domain"/>
</dbReference>
<accession>A0ABD3XSE2</accession>
<keyword evidence="4" id="KW-1185">Reference proteome</keyword>
<dbReference type="AlphaFoldDB" id="A0ABD3XSE2"/>
<proteinExistence type="predicted"/>
<protein>
    <recommendedName>
        <fullName evidence="2">C-type lectin domain-containing protein</fullName>
    </recommendedName>
</protein>
<evidence type="ECO:0000256" key="1">
    <source>
        <dbReference type="SAM" id="SignalP"/>
    </source>
</evidence>
<evidence type="ECO:0000259" key="2">
    <source>
        <dbReference type="PROSITE" id="PS50041"/>
    </source>
</evidence>
<name>A0ABD3XSE2_SINWO</name>
<dbReference type="SUPFAM" id="SSF56436">
    <property type="entry name" value="C-type lectin-like"/>
    <property type="match status" value="1"/>
</dbReference>
<feature type="chain" id="PRO_5044882881" description="C-type lectin domain-containing protein" evidence="1">
    <location>
        <begin position="28"/>
        <end position="243"/>
    </location>
</feature>
<feature type="signal peptide" evidence="1">
    <location>
        <begin position="1"/>
        <end position="27"/>
    </location>
</feature>
<comment type="caution">
    <text evidence="3">The sequence shown here is derived from an EMBL/GenBank/DDBJ whole genome shotgun (WGS) entry which is preliminary data.</text>
</comment>
<dbReference type="InterPro" id="IPR016186">
    <property type="entry name" value="C-type_lectin-like/link_sf"/>
</dbReference>
<reference evidence="3 4" key="1">
    <citation type="submission" date="2024-11" db="EMBL/GenBank/DDBJ databases">
        <title>Chromosome-level genome assembly of the freshwater bivalve Anodonta woodiana.</title>
        <authorList>
            <person name="Chen X."/>
        </authorList>
    </citation>
    <scope>NUCLEOTIDE SEQUENCE [LARGE SCALE GENOMIC DNA]</scope>
    <source>
        <strain evidence="3">MN2024</strain>
        <tissue evidence="3">Gills</tissue>
    </source>
</reference>
<dbReference type="Pfam" id="PF00059">
    <property type="entry name" value="Lectin_C"/>
    <property type="match status" value="1"/>
</dbReference>
<dbReference type="EMBL" id="JBJQND010000001">
    <property type="protein sequence ID" value="KAL3888496.1"/>
    <property type="molecule type" value="Genomic_DNA"/>
</dbReference>
<keyword evidence="1" id="KW-0732">Signal</keyword>
<dbReference type="Proteomes" id="UP001634394">
    <property type="component" value="Unassembled WGS sequence"/>
</dbReference>
<dbReference type="PANTHER" id="PTHR22803">
    <property type="entry name" value="MANNOSE, PHOSPHOLIPASE, LECTIN RECEPTOR RELATED"/>
    <property type="match status" value="1"/>
</dbReference>
<dbReference type="PROSITE" id="PS50041">
    <property type="entry name" value="C_TYPE_LECTIN_2"/>
    <property type="match status" value="1"/>
</dbReference>
<dbReference type="CDD" id="cd00037">
    <property type="entry name" value="CLECT"/>
    <property type="match status" value="1"/>
</dbReference>
<dbReference type="SMART" id="SM00034">
    <property type="entry name" value="CLECT"/>
    <property type="match status" value="1"/>
</dbReference>
<dbReference type="InterPro" id="IPR016187">
    <property type="entry name" value="CTDL_fold"/>
</dbReference>
<organism evidence="3 4">
    <name type="scientific">Sinanodonta woodiana</name>
    <name type="common">Chinese pond mussel</name>
    <name type="synonym">Anodonta woodiana</name>
    <dbReference type="NCBI Taxonomy" id="1069815"/>
    <lineage>
        <taxon>Eukaryota</taxon>
        <taxon>Metazoa</taxon>
        <taxon>Spiralia</taxon>
        <taxon>Lophotrochozoa</taxon>
        <taxon>Mollusca</taxon>
        <taxon>Bivalvia</taxon>
        <taxon>Autobranchia</taxon>
        <taxon>Heteroconchia</taxon>
        <taxon>Palaeoheterodonta</taxon>
        <taxon>Unionida</taxon>
        <taxon>Unionoidea</taxon>
        <taxon>Unionidae</taxon>
        <taxon>Unioninae</taxon>
        <taxon>Sinanodonta</taxon>
    </lineage>
</organism>
<dbReference type="Gene3D" id="3.10.100.10">
    <property type="entry name" value="Mannose-Binding Protein A, subunit A"/>
    <property type="match status" value="1"/>
</dbReference>
<dbReference type="InterPro" id="IPR001304">
    <property type="entry name" value="C-type_lectin-like"/>
</dbReference>
<feature type="domain" description="C-type lectin" evidence="2">
    <location>
        <begin position="123"/>
        <end position="239"/>
    </location>
</feature>
<sequence>MFPCRTMTAMYGLYAVVVLSLTARSFAQSVSTCSTWNQDLDSENNLDTSVTLWEKNDCPLIDCAIRCNQDPSCQSYFHSPSLQICLGTQSYKRGLPSSKTIDQGWQYYTKRQYCDGDYIFNQTLGLCYKLHLEGKTFNDAMTACDAEGAKLLVLRNDNELNFIYSVISSKVSAGTYIYIGIRAIGVNRVWKIFNGQNATYLPWQIGEPNNASGDQNCVIIVSAKYADDPCGRLQPFVCQRLIE</sequence>
<evidence type="ECO:0000313" key="4">
    <source>
        <dbReference type="Proteomes" id="UP001634394"/>
    </source>
</evidence>
<gene>
    <name evidence="3" type="ORF">ACJMK2_000863</name>
</gene>
<evidence type="ECO:0000313" key="3">
    <source>
        <dbReference type="EMBL" id="KAL3888496.1"/>
    </source>
</evidence>